<dbReference type="InterPro" id="IPR036867">
    <property type="entry name" value="R3H_dom_sf"/>
</dbReference>
<keyword evidence="5 6" id="KW-0961">Cell wall biogenesis/degradation</keyword>
<evidence type="ECO:0000313" key="9">
    <source>
        <dbReference type="EMBL" id="BBK24084.1"/>
    </source>
</evidence>
<dbReference type="CDD" id="cd02414">
    <property type="entry name" value="KH-II_Jag"/>
    <property type="match status" value="1"/>
</dbReference>
<dbReference type="Proteomes" id="UP000320585">
    <property type="component" value="Chromosome"/>
</dbReference>
<feature type="region of interest" description="Disordered" evidence="7">
    <location>
        <begin position="58"/>
        <end position="142"/>
    </location>
</feature>
<dbReference type="GO" id="GO:0071555">
    <property type="term" value="P:cell wall organization"/>
    <property type="evidence" value="ECO:0007669"/>
    <property type="project" value="UniProtKB-KW"/>
</dbReference>
<dbReference type="Gene3D" id="3.30.30.80">
    <property type="entry name" value="probable RNA-binding protein from clostridium symbiosum atcc 14940"/>
    <property type="match status" value="1"/>
</dbReference>
<dbReference type="RefSeq" id="WP_022381671.1">
    <property type="nucleotide sequence ID" value="NZ_AP019697.1"/>
</dbReference>
<dbReference type="SMART" id="SM01245">
    <property type="entry name" value="Jag_N"/>
    <property type="match status" value="1"/>
</dbReference>
<dbReference type="InterPro" id="IPR038247">
    <property type="entry name" value="Jag_N_dom_sf"/>
</dbReference>
<dbReference type="InterPro" id="IPR001374">
    <property type="entry name" value="R3H_dom"/>
</dbReference>
<evidence type="ECO:0000256" key="1">
    <source>
        <dbReference type="ARBA" id="ARBA00022490"/>
    </source>
</evidence>
<evidence type="ECO:0000256" key="4">
    <source>
        <dbReference type="ARBA" id="ARBA00023186"/>
    </source>
</evidence>
<keyword evidence="3 6" id="KW-0133">Cell shape</keyword>
<dbReference type="InterPro" id="IPR034079">
    <property type="entry name" value="R3H_KhpB"/>
</dbReference>
<dbReference type="PANTHER" id="PTHR35800:SF1">
    <property type="entry name" value="RNA-BINDING PROTEIN KHPB"/>
    <property type="match status" value="1"/>
</dbReference>
<dbReference type="HAMAP" id="MF_00867">
    <property type="entry name" value="KhpB"/>
    <property type="match status" value="1"/>
</dbReference>
<dbReference type="OrthoDB" id="9794483at2"/>
<dbReference type="NCBIfam" id="NF041568">
    <property type="entry name" value="Jag_EloR"/>
    <property type="match status" value="1"/>
</dbReference>
<evidence type="ECO:0000256" key="7">
    <source>
        <dbReference type="SAM" id="MobiDB-lite"/>
    </source>
</evidence>
<dbReference type="Gene3D" id="3.30.1370.50">
    <property type="entry name" value="R3H-like domain"/>
    <property type="match status" value="1"/>
</dbReference>
<dbReference type="GO" id="GO:0009252">
    <property type="term" value="P:peptidoglycan biosynthetic process"/>
    <property type="evidence" value="ECO:0007669"/>
    <property type="project" value="UniProtKB-UniRule"/>
</dbReference>
<dbReference type="SMART" id="SM00393">
    <property type="entry name" value="R3H"/>
    <property type="match status" value="1"/>
</dbReference>
<dbReference type="GeneID" id="92715239"/>
<organism evidence="9 10">
    <name type="scientific">Dialister hominis</name>
    <dbReference type="NCBI Taxonomy" id="2582419"/>
    <lineage>
        <taxon>Bacteria</taxon>
        <taxon>Bacillati</taxon>
        <taxon>Bacillota</taxon>
        <taxon>Negativicutes</taxon>
        <taxon>Veillonellales</taxon>
        <taxon>Veillonellaceae</taxon>
        <taxon>Dialister</taxon>
    </lineage>
</organism>
<dbReference type="CDD" id="cd02644">
    <property type="entry name" value="R3H_jag"/>
    <property type="match status" value="1"/>
</dbReference>
<proteinExistence type="inferred from homology"/>
<comment type="similarity">
    <text evidence="6">Belongs to the KhpB RNA-binding protein family.</text>
</comment>
<dbReference type="Pfam" id="PF14804">
    <property type="entry name" value="Jag_N"/>
    <property type="match status" value="1"/>
</dbReference>
<reference evidence="10" key="1">
    <citation type="submission" date="2019-05" db="EMBL/GenBank/DDBJ databases">
        <title>Complete genome sequencing of Dialister sp. strain 5BBH33.</title>
        <authorList>
            <person name="Sakamoto M."/>
            <person name="Murakami T."/>
            <person name="Mori H."/>
        </authorList>
    </citation>
    <scope>NUCLEOTIDE SEQUENCE [LARGE SCALE GENOMIC DNA]</scope>
    <source>
        <strain evidence="10">5BBH33</strain>
    </source>
</reference>
<gene>
    <name evidence="6" type="primary">khpB</name>
    <name evidence="6" type="synonym">eloR</name>
    <name evidence="9" type="ORF">Dia5BBH33_00190</name>
</gene>
<dbReference type="InterPro" id="IPR032782">
    <property type="entry name" value="KhpB_N"/>
</dbReference>
<feature type="compositionally biased region" description="Basic and acidic residues" evidence="7">
    <location>
        <begin position="113"/>
        <end position="131"/>
    </location>
</feature>
<dbReference type="InterPro" id="IPR015946">
    <property type="entry name" value="KH_dom-like_a/b"/>
</dbReference>
<evidence type="ECO:0000256" key="5">
    <source>
        <dbReference type="ARBA" id="ARBA00023316"/>
    </source>
</evidence>
<dbReference type="InterPro" id="IPR039247">
    <property type="entry name" value="KhpB"/>
</dbReference>
<dbReference type="GO" id="GO:0005737">
    <property type="term" value="C:cytoplasm"/>
    <property type="evidence" value="ECO:0007669"/>
    <property type="project" value="UniProtKB-SubCell"/>
</dbReference>
<dbReference type="Pfam" id="PF01424">
    <property type="entry name" value="R3H"/>
    <property type="match status" value="1"/>
</dbReference>
<comment type="subcellular location">
    <subcellularLocation>
        <location evidence="6">Cytoplasm</location>
    </subcellularLocation>
</comment>
<evidence type="ECO:0000256" key="3">
    <source>
        <dbReference type="ARBA" id="ARBA00022960"/>
    </source>
</evidence>
<evidence type="ECO:0000313" key="10">
    <source>
        <dbReference type="Proteomes" id="UP000320585"/>
    </source>
</evidence>
<keyword evidence="2 6" id="KW-0694">RNA-binding</keyword>
<comment type="subunit">
    <text evidence="6">Forms a complex with KhpA.</text>
</comment>
<dbReference type="InterPro" id="IPR038008">
    <property type="entry name" value="Jag_KH"/>
</dbReference>
<sequence length="287" mass="31814">MRTVRVTAKTVEAAVEDGIKQLGISREEAIVHVVEQPSGGLFGLIHKKPAVVDVSAVDEPEAEETPEAPKAEETPAEAPKAEETKEEPAKEGTEEAAEAPAEAAEESKEPEETESKENEEKPAHKEGREEAPFNAEEQEQTAEEAKKFLENVFKGMHLNVTMEKMMNEDRILLSLHGEGLGILIGKHGQTLDALQYLTNLAAGKSFRHHYFVMLDVENYRERRQDTLEALAHRLAGKARRTGEPVKLEPMPAGERRIIHLALQDDPSVSTESEGEAPYRYVVISPNR</sequence>
<evidence type="ECO:0000256" key="2">
    <source>
        <dbReference type="ARBA" id="ARBA00022884"/>
    </source>
</evidence>
<dbReference type="PANTHER" id="PTHR35800">
    <property type="entry name" value="PROTEIN JAG"/>
    <property type="match status" value="1"/>
</dbReference>
<comment type="function">
    <text evidence="6">A probable RNA chaperone. Forms a complex with KhpA which binds to cellular RNA and controls its expression. Plays a role in peptidoglycan (PG) homeostasis and cell length regulation.</text>
</comment>
<dbReference type="KEGG" id="dho:Dia5BBH33_00190"/>
<dbReference type="EMBL" id="AP019697">
    <property type="protein sequence ID" value="BBK24084.1"/>
    <property type="molecule type" value="Genomic_DNA"/>
</dbReference>
<dbReference type="GO" id="GO:0008360">
    <property type="term" value="P:regulation of cell shape"/>
    <property type="evidence" value="ECO:0007669"/>
    <property type="project" value="UniProtKB-KW"/>
</dbReference>
<dbReference type="SUPFAM" id="SSF82708">
    <property type="entry name" value="R3H domain"/>
    <property type="match status" value="1"/>
</dbReference>
<dbReference type="PROSITE" id="PS51061">
    <property type="entry name" value="R3H"/>
    <property type="match status" value="1"/>
</dbReference>
<accession>A0A8D5A3I7</accession>
<keyword evidence="1 6" id="KW-0963">Cytoplasm</keyword>
<keyword evidence="10" id="KW-1185">Reference proteome</keyword>
<dbReference type="Gene3D" id="3.30.300.20">
    <property type="match status" value="1"/>
</dbReference>
<name>A0A8D5A3I7_9FIRM</name>
<evidence type="ECO:0000259" key="8">
    <source>
        <dbReference type="PROSITE" id="PS51061"/>
    </source>
</evidence>
<dbReference type="GO" id="GO:0003723">
    <property type="term" value="F:RNA binding"/>
    <property type="evidence" value="ECO:0007669"/>
    <property type="project" value="UniProtKB-UniRule"/>
</dbReference>
<feature type="domain" description="R3H" evidence="8">
    <location>
        <begin position="221"/>
        <end position="287"/>
    </location>
</feature>
<evidence type="ECO:0000256" key="6">
    <source>
        <dbReference type="HAMAP-Rule" id="MF_00867"/>
    </source>
</evidence>
<keyword evidence="4 6" id="KW-0143">Chaperone</keyword>
<feature type="compositionally biased region" description="Basic and acidic residues" evidence="7">
    <location>
        <begin position="67"/>
        <end position="93"/>
    </location>
</feature>
<dbReference type="Pfam" id="PF13083">
    <property type="entry name" value="KH_KhpA-B"/>
    <property type="match status" value="1"/>
</dbReference>
<comment type="domain">
    <text evidence="6">Has an N-terminal Jag-N domain and 2 RNA-binding domains (KH and R3H).</text>
</comment>
<protein>
    <recommendedName>
        <fullName evidence="6">RNA-binding protein KhpB</fullName>
    </recommendedName>
    <alternativeName>
        <fullName evidence="6">RNA-binding protein EloR</fullName>
    </alternativeName>
</protein>
<dbReference type="AlphaFoldDB" id="A0A8D5A3I7"/>
<feature type="region of interest" description="Jag_N domain" evidence="6">
    <location>
        <begin position="5"/>
        <end position="55"/>
    </location>
</feature>